<comment type="similarity">
    <text evidence="5">Belongs to the adenylate kinase family.</text>
</comment>
<keyword evidence="4 5" id="KW-0418">Kinase</keyword>
<evidence type="ECO:0000256" key="1">
    <source>
        <dbReference type="ARBA" id="ARBA00022679"/>
    </source>
</evidence>
<keyword evidence="1 5" id="KW-0808">Transferase</keyword>
<dbReference type="Pfam" id="PF00406">
    <property type="entry name" value="ADK"/>
    <property type="match status" value="1"/>
</dbReference>
<comment type="subcellular location">
    <subcellularLocation>
        <location evidence="6">Cytoplasm</location>
    </subcellularLocation>
</comment>
<dbReference type="PRINTS" id="PR00094">
    <property type="entry name" value="ADENYLTKNASE"/>
</dbReference>
<comment type="subunit">
    <text evidence="6">Monomer.</text>
</comment>
<keyword evidence="3 6" id="KW-0547">Nucleotide-binding</keyword>
<dbReference type="PROSITE" id="PS00113">
    <property type="entry name" value="ADENYLATE_KINASE"/>
    <property type="match status" value="1"/>
</dbReference>
<dbReference type="Gene3D" id="3.40.50.300">
    <property type="entry name" value="P-loop containing nucleotide triphosphate hydrolases"/>
    <property type="match status" value="1"/>
</dbReference>
<dbReference type="PANTHER" id="PTHR23359">
    <property type="entry name" value="NUCLEOTIDE KINASE"/>
    <property type="match status" value="1"/>
</dbReference>
<comment type="catalytic activity">
    <reaction evidence="6">
        <text>AMP + ATP = 2 ADP</text>
        <dbReference type="Rhea" id="RHEA:12973"/>
        <dbReference type="ChEBI" id="CHEBI:30616"/>
        <dbReference type="ChEBI" id="CHEBI:456215"/>
        <dbReference type="ChEBI" id="CHEBI:456216"/>
        <dbReference type="EC" id="2.7.4.3"/>
    </reaction>
</comment>
<accession>A0A1F7I8E2</accession>
<dbReference type="SUPFAM" id="SSF52540">
    <property type="entry name" value="P-loop containing nucleoside triphosphate hydrolases"/>
    <property type="match status" value="1"/>
</dbReference>
<dbReference type="GO" id="GO:0004017">
    <property type="term" value="F:AMP kinase activity"/>
    <property type="evidence" value="ECO:0007669"/>
    <property type="project" value="UniProtKB-EC"/>
</dbReference>
<proteinExistence type="inferred from homology"/>
<dbReference type="EMBL" id="MGAE01000015">
    <property type="protein sequence ID" value="OGK39623.1"/>
    <property type="molecule type" value="Genomic_DNA"/>
</dbReference>
<feature type="non-terminal residue" evidence="7">
    <location>
        <position position="151"/>
    </location>
</feature>
<protein>
    <recommendedName>
        <fullName evidence="6">Adenylate kinase</fullName>
        <ecNumber evidence="6">2.7.4.3</ecNumber>
    </recommendedName>
</protein>
<reference evidence="7 8" key="1">
    <citation type="journal article" date="2016" name="Nat. Commun.">
        <title>Thousands of microbial genomes shed light on interconnected biogeochemical processes in an aquifer system.</title>
        <authorList>
            <person name="Anantharaman K."/>
            <person name="Brown C.T."/>
            <person name="Hug L.A."/>
            <person name="Sharon I."/>
            <person name="Castelle C.J."/>
            <person name="Probst A.J."/>
            <person name="Thomas B.C."/>
            <person name="Singh A."/>
            <person name="Wilkins M.J."/>
            <person name="Karaoz U."/>
            <person name="Brodie E.L."/>
            <person name="Williams K.H."/>
            <person name="Hubbard S.S."/>
            <person name="Banfield J.F."/>
        </authorList>
    </citation>
    <scope>NUCLEOTIDE SEQUENCE [LARGE SCALE GENOMIC DNA]</scope>
</reference>
<dbReference type="EC" id="2.7.4.3" evidence="6"/>
<sequence length="151" mass="17208">MKLVLIGIPGAGKSTQGNLLSKQFKIPYLSTGHIFRNIAKEKTPLGRYVKETMSAGHLIPDEKTVPIVQEYLSGKTYANGYILDGFPRTIQQAEEFKNGIDKVVYLELPDKEALWRIAYRTDTVREDQTVSAMKKRIDIFHKITKPVIKHY</sequence>
<gene>
    <name evidence="7" type="ORF">A3F34_02990</name>
</gene>
<dbReference type="AlphaFoldDB" id="A0A1F7I8E2"/>
<evidence type="ECO:0000256" key="3">
    <source>
        <dbReference type="ARBA" id="ARBA00022741"/>
    </source>
</evidence>
<dbReference type="InterPro" id="IPR027417">
    <property type="entry name" value="P-loop_NTPase"/>
</dbReference>
<evidence type="ECO:0000313" key="8">
    <source>
        <dbReference type="Proteomes" id="UP000179024"/>
    </source>
</evidence>
<evidence type="ECO:0000313" key="7">
    <source>
        <dbReference type="EMBL" id="OGK39623.1"/>
    </source>
</evidence>
<dbReference type="Proteomes" id="UP000179024">
    <property type="component" value="Unassembled WGS sequence"/>
</dbReference>
<dbReference type="GO" id="GO:0005524">
    <property type="term" value="F:ATP binding"/>
    <property type="evidence" value="ECO:0007669"/>
    <property type="project" value="UniProtKB-KW"/>
</dbReference>
<comment type="caution">
    <text evidence="7">The sequence shown here is derived from an EMBL/GenBank/DDBJ whole genome shotgun (WGS) entry which is preliminary data.</text>
</comment>
<dbReference type="InterPro" id="IPR033690">
    <property type="entry name" value="Adenylat_kinase_CS"/>
</dbReference>
<keyword evidence="6" id="KW-0067">ATP-binding</keyword>
<dbReference type="GO" id="GO:0005737">
    <property type="term" value="C:cytoplasm"/>
    <property type="evidence" value="ECO:0007669"/>
    <property type="project" value="UniProtKB-SubCell"/>
</dbReference>
<evidence type="ECO:0000256" key="6">
    <source>
        <dbReference type="RuleBase" id="RU003331"/>
    </source>
</evidence>
<dbReference type="CDD" id="cd01428">
    <property type="entry name" value="ADK"/>
    <property type="match status" value="1"/>
</dbReference>
<evidence type="ECO:0000256" key="5">
    <source>
        <dbReference type="RuleBase" id="RU003330"/>
    </source>
</evidence>
<name>A0A1F7I8E2_9BACT</name>
<evidence type="ECO:0000256" key="2">
    <source>
        <dbReference type="ARBA" id="ARBA00022727"/>
    </source>
</evidence>
<dbReference type="HAMAP" id="MF_00235">
    <property type="entry name" value="Adenylate_kinase_Adk"/>
    <property type="match status" value="1"/>
</dbReference>
<keyword evidence="2" id="KW-0545">Nucleotide biosynthesis</keyword>
<dbReference type="InterPro" id="IPR000850">
    <property type="entry name" value="Adenylat/UMP-CMP_kin"/>
</dbReference>
<evidence type="ECO:0000256" key="4">
    <source>
        <dbReference type="ARBA" id="ARBA00022777"/>
    </source>
</evidence>
<organism evidence="7 8">
    <name type="scientific">Candidatus Roizmanbacteria bacterium RIFCSPHIGHO2_12_FULL_44_10</name>
    <dbReference type="NCBI Taxonomy" id="1802054"/>
    <lineage>
        <taxon>Bacteria</taxon>
        <taxon>Candidatus Roizmaniibacteriota</taxon>
    </lineage>
</organism>